<dbReference type="AlphaFoldDB" id="V4ABN2"/>
<protein>
    <submittedName>
        <fullName evidence="2">Uncharacterized protein</fullName>
    </submittedName>
</protein>
<keyword evidence="1" id="KW-0812">Transmembrane</keyword>
<name>V4ABN2_LOTGI</name>
<dbReference type="CTD" id="20234969"/>
<evidence type="ECO:0000313" key="2">
    <source>
        <dbReference type="EMBL" id="ESO92490.1"/>
    </source>
</evidence>
<accession>V4ABN2</accession>
<feature type="transmembrane region" description="Helical" evidence="1">
    <location>
        <begin position="224"/>
        <end position="245"/>
    </location>
</feature>
<keyword evidence="1" id="KW-0472">Membrane</keyword>
<dbReference type="OMA" id="VPVCLCI"/>
<evidence type="ECO:0000256" key="1">
    <source>
        <dbReference type="SAM" id="Phobius"/>
    </source>
</evidence>
<dbReference type="EMBL" id="KB202058">
    <property type="protein sequence ID" value="ESO92490.1"/>
    <property type="molecule type" value="Genomic_DNA"/>
</dbReference>
<keyword evidence="3" id="KW-1185">Reference proteome</keyword>
<feature type="transmembrane region" description="Helical" evidence="1">
    <location>
        <begin position="75"/>
        <end position="93"/>
    </location>
</feature>
<gene>
    <name evidence="2" type="ORF">LOTGIDRAFT_145524</name>
</gene>
<feature type="transmembrane region" description="Helical" evidence="1">
    <location>
        <begin position="12"/>
        <end position="32"/>
    </location>
</feature>
<organism evidence="2 3">
    <name type="scientific">Lottia gigantea</name>
    <name type="common">Giant owl limpet</name>
    <dbReference type="NCBI Taxonomy" id="225164"/>
    <lineage>
        <taxon>Eukaryota</taxon>
        <taxon>Metazoa</taxon>
        <taxon>Spiralia</taxon>
        <taxon>Lophotrochozoa</taxon>
        <taxon>Mollusca</taxon>
        <taxon>Gastropoda</taxon>
        <taxon>Patellogastropoda</taxon>
        <taxon>Lottioidea</taxon>
        <taxon>Lottiidae</taxon>
        <taxon>Lottia</taxon>
    </lineage>
</organism>
<feature type="transmembrane region" description="Helical" evidence="1">
    <location>
        <begin position="113"/>
        <end position="137"/>
    </location>
</feature>
<feature type="transmembrane region" description="Helical" evidence="1">
    <location>
        <begin position="38"/>
        <end position="63"/>
    </location>
</feature>
<feature type="transmembrane region" description="Helical" evidence="1">
    <location>
        <begin position="149"/>
        <end position="169"/>
    </location>
</feature>
<sequence length="266" mass="30150">MLATVYFRPRCIYLSLCLSSVFTPSMLATVYFRSALYLLISLSIQCLHILYVGYCLFQAALYLPIYLSIQCLHTLYVGYCLFQVCAVFTYLSVYPVSSHPLCWLLSISGLRCIYLSDCPICAIFTCLSVCLVPLHPLCWLLSISGLCRIYLSISLFSAFTSSMLTTVYFRSVLYLPVYLSVQCFHTLYVGYYLFQVCGVFTCLSVCPVSSHLLCWLLSISGRCCIYLSICLSSIFTPSMLTTVYFRSVLYLPVYQSVQCGECFSRL</sequence>
<dbReference type="HOGENOM" id="CLU_1046921_0_0_1"/>
<dbReference type="KEGG" id="lgi:LOTGIDRAFT_145524"/>
<proteinExistence type="predicted"/>
<reference evidence="2 3" key="1">
    <citation type="journal article" date="2013" name="Nature">
        <title>Insights into bilaterian evolution from three spiralian genomes.</title>
        <authorList>
            <person name="Simakov O."/>
            <person name="Marletaz F."/>
            <person name="Cho S.J."/>
            <person name="Edsinger-Gonzales E."/>
            <person name="Havlak P."/>
            <person name="Hellsten U."/>
            <person name="Kuo D.H."/>
            <person name="Larsson T."/>
            <person name="Lv J."/>
            <person name="Arendt D."/>
            <person name="Savage R."/>
            <person name="Osoegawa K."/>
            <person name="de Jong P."/>
            <person name="Grimwood J."/>
            <person name="Chapman J.A."/>
            <person name="Shapiro H."/>
            <person name="Aerts A."/>
            <person name="Otillar R.P."/>
            <person name="Terry A.Y."/>
            <person name="Boore J.L."/>
            <person name="Grigoriev I.V."/>
            <person name="Lindberg D.R."/>
            <person name="Seaver E.C."/>
            <person name="Weisblat D.A."/>
            <person name="Putnam N.H."/>
            <person name="Rokhsar D.S."/>
        </authorList>
    </citation>
    <scope>NUCLEOTIDE SEQUENCE [LARGE SCALE GENOMIC DNA]</scope>
</reference>
<dbReference type="GeneID" id="20234969"/>
<dbReference type="RefSeq" id="XP_009056818.1">
    <property type="nucleotide sequence ID" value="XM_009058570.1"/>
</dbReference>
<evidence type="ECO:0000313" key="3">
    <source>
        <dbReference type="Proteomes" id="UP000030746"/>
    </source>
</evidence>
<dbReference type="Proteomes" id="UP000030746">
    <property type="component" value="Unassembled WGS sequence"/>
</dbReference>
<feature type="transmembrane region" description="Helical" evidence="1">
    <location>
        <begin position="189"/>
        <end position="217"/>
    </location>
</feature>
<keyword evidence="1" id="KW-1133">Transmembrane helix</keyword>